<reference evidence="1" key="1">
    <citation type="submission" date="2021-03" db="EMBL/GenBank/DDBJ databases">
        <authorList>
            <person name="Bekaert M."/>
        </authorList>
    </citation>
    <scope>NUCLEOTIDE SEQUENCE</scope>
</reference>
<dbReference type="InterPro" id="IPR044925">
    <property type="entry name" value="His-Me_finger_sf"/>
</dbReference>
<dbReference type="SUPFAM" id="SSF54060">
    <property type="entry name" value="His-Me finger endonucleases"/>
    <property type="match status" value="1"/>
</dbReference>
<dbReference type="InterPro" id="IPR004211">
    <property type="entry name" value="Endonuclease_7"/>
</dbReference>
<keyword evidence="2" id="KW-1185">Reference proteome</keyword>
<dbReference type="PANTHER" id="PTHR31511">
    <property type="entry name" value="PROTEIN CBG23764"/>
    <property type="match status" value="1"/>
</dbReference>
<dbReference type="InterPro" id="IPR012337">
    <property type="entry name" value="RNaseH-like_sf"/>
</dbReference>
<dbReference type="Pfam" id="PF02945">
    <property type="entry name" value="Endonuclease_7"/>
    <property type="match status" value="1"/>
</dbReference>
<protein>
    <recommendedName>
        <fullName evidence="3">DNA-directed DNA polymerase</fullName>
    </recommendedName>
</protein>
<comment type="caution">
    <text evidence="1">The sequence shown here is derived from an EMBL/GenBank/DDBJ whole genome shotgun (WGS) entry which is preliminary data.</text>
</comment>
<organism evidence="1 2">
    <name type="scientific">Mytilus edulis</name>
    <name type="common">Blue mussel</name>
    <dbReference type="NCBI Taxonomy" id="6550"/>
    <lineage>
        <taxon>Eukaryota</taxon>
        <taxon>Metazoa</taxon>
        <taxon>Spiralia</taxon>
        <taxon>Lophotrochozoa</taxon>
        <taxon>Mollusca</taxon>
        <taxon>Bivalvia</taxon>
        <taxon>Autobranchia</taxon>
        <taxon>Pteriomorphia</taxon>
        <taxon>Mytilida</taxon>
        <taxon>Mytiloidea</taxon>
        <taxon>Mytilidae</taxon>
        <taxon>Mytilinae</taxon>
        <taxon>Mytilus</taxon>
    </lineage>
</organism>
<gene>
    <name evidence="1" type="ORF">MEDL_67067</name>
</gene>
<dbReference type="SUPFAM" id="SSF53098">
    <property type="entry name" value="Ribonuclease H-like"/>
    <property type="match status" value="1"/>
</dbReference>
<dbReference type="InterPro" id="IPR038563">
    <property type="entry name" value="Endonuclease_7_sf"/>
</dbReference>
<dbReference type="AlphaFoldDB" id="A0A8S3VP20"/>
<proteinExistence type="predicted"/>
<dbReference type="EMBL" id="CAJPWZ010003281">
    <property type="protein sequence ID" value="CAG2255676.1"/>
    <property type="molecule type" value="Genomic_DNA"/>
</dbReference>
<accession>A0A8S3VP20</accession>
<evidence type="ECO:0008006" key="3">
    <source>
        <dbReference type="Google" id="ProtNLM"/>
    </source>
</evidence>
<dbReference type="Proteomes" id="UP000683360">
    <property type="component" value="Unassembled WGS sequence"/>
</dbReference>
<dbReference type="Gene3D" id="3.40.1800.10">
    <property type="entry name" value="His-Me finger endonucleases"/>
    <property type="match status" value="1"/>
</dbReference>
<dbReference type="OrthoDB" id="2331628at2759"/>
<name>A0A8S3VP20_MYTED</name>
<evidence type="ECO:0000313" key="1">
    <source>
        <dbReference type="EMBL" id="CAG2255676.1"/>
    </source>
</evidence>
<dbReference type="PANTHER" id="PTHR31511:SF12">
    <property type="entry name" value="RHO TERMINATION FACTOR N-TERMINAL DOMAIN-CONTAINING PROTEIN"/>
    <property type="match status" value="1"/>
</dbReference>
<sequence>MIDLMFLINNDKDGKKQEHYCWVKSSSILLGLQVSLNSHKVFFCRRCFNHFTKQDILDKHLEYCSQKEVVKIELPEPGTFTQFDNYNHAMRVPVTIYADFECFVEKIDTCQPNSSKSYTKQYQHHEPSGYCYYIKYEHEHYKSPVLYQGPYVAKTFVREMEKEMWKIYNIYKEKKDMVMTEEDNKRHETSMTCHICSKDLNVDMVRDHDHITGKYRGAAHSKCNLAFQLPKFVPIVFHNLSGYDAHLFVKELGYNGGQINCIPNTDEKYISFSKKVGPIEMRFIDSCRFMPNSLDTLVKNLMKDQFKNTKEVFNNEYYELLLRKGVYPYEYMDSPEKLMETKLPFKEDFYSKLTGEDIDDDDYEYDNKKYGKHLSVRQ</sequence>
<evidence type="ECO:0000313" key="2">
    <source>
        <dbReference type="Proteomes" id="UP000683360"/>
    </source>
</evidence>